<name>A0ABW6XQH8_9ACTN</name>
<evidence type="ECO:0000256" key="2">
    <source>
        <dbReference type="SAM" id="SignalP"/>
    </source>
</evidence>
<keyword evidence="5" id="KW-1185">Reference proteome</keyword>
<keyword evidence="2" id="KW-0732">Signal</keyword>
<reference evidence="4 5" key="1">
    <citation type="submission" date="2024-10" db="EMBL/GenBank/DDBJ databases">
        <title>The Natural Products Discovery Center: Release of the First 8490 Sequenced Strains for Exploring Actinobacteria Biosynthetic Diversity.</title>
        <authorList>
            <person name="Kalkreuter E."/>
            <person name="Kautsar S.A."/>
            <person name="Yang D."/>
            <person name="Bader C.D."/>
            <person name="Teijaro C.N."/>
            <person name="Fluegel L."/>
            <person name="Davis C.M."/>
            <person name="Simpson J.R."/>
            <person name="Lauterbach L."/>
            <person name="Steele A.D."/>
            <person name="Gui C."/>
            <person name="Meng S."/>
            <person name="Li G."/>
            <person name="Viehrig K."/>
            <person name="Ye F."/>
            <person name="Su P."/>
            <person name="Kiefer A.F."/>
            <person name="Nichols A."/>
            <person name="Cepeda A.J."/>
            <person name="Yan W."/>
            <person name="Fan B."/>
            <person name="Jiang Y."/>
            <person name="Adhikari A."/>
            <person name="Zheng C.-J."/>
            <person name="Schuster L."/>
            <person name="Cowan T.M."/>
            <person name="Smanski M.J."/>
            <person name="Chevrette M.G."/>
            <person name="De Carvalho L.P.S."/>
            <person name="Shen B."/>
        </authorList>
    </citation>
    <scope>NUCLEOTIDE SEQUENCE [LARGE SCALE GENOMIC DNA]</scope>
    <source>
        <strain evidence="4 5">NPDC012605</strain>
    </source>
</reference>
<dbReference type="Gene3D" id="2.40.128.270">
    <property type="match status" value="2"/>
</dbReference>
<feature type="chain" id="PRO_5045340911" evidence="2">
    <location>
        <begin position="26"/>
        <end position="299"/>
    </location>
</feature>
<organism evidence="4 5">
    <name type="scientific">Streptomyces flavochromogenes</name>
    <dbReference type="NCBI Taxonomy" id="68199"/>
    <lineage>
        <taxon>Bacteria</taxon>
        <taxon>Bacillati</taxon>
        <taxon>Actinomycetota</taxon>
        <taxon>Actinomycetes</taxon>
        <taxon>Kitasatosporales</taxon>
        <taxon>Streptomycetaceae</taxon>
        <taxon>Streptomyces</taxon>
    </lineage>
</organism>
<feature type="compositionally biased region" description="Low complexity" evidence="1">
    <location>
        <begin position="266"/>
        <end position="282"/>
    </location>
</feature>
<accession>A0ABW6XQH8</accession>
<protein>
    <submittedName>
        <fullName evidence="4">META domain-containing protein</fullName>
    </submittedName>
</protein>
<dbReference type="Pfam" id="PF03724">
    <property type="entry name" value="META"/>
    <property type="match status" value="2"/>
</dbReference>
<evidence type="ECO:0000313" key="5">
    <source>
        <dbReference type="Proteomes" id="UP001602370"/>
    </source>
</evidence>
<comment type="caution">
    <text evidence="4">The sequence shown here is derived from an EMBL/GenBank/DDBJ whole genome shotgun (WGS) entry which is preliminary data.</text>
</comment>
<evidence type="ECO:0000313" key="4">
    <source>
        <dbReference type="EMBL" id="MFF5919670.1"/>
    </source>
</evidence>
<gene>
    <name evidence="4" type="ORF">ACFY8C_15155</name>
</gene>
<dbReference type="Proteomes" id="UP001602370">
    <property type="component" value="Unassembled WGS sequence"/>
</dbReference>
<evidence type="ECO:0000259" key="3">
    <source>
        <dbReference type="Pfam" id="PF03724"/>
    </source>
</evidence>
<proteinExistence type="predicted"/>
<feature type="compositionally biased region" description="Gly residues" evidence="1">
    <location>
        <begin position="283"/>
        <end position="292"/>
    </location>
</feature>
<feature type="domain" description="DUF306" evidence="3">
    <location>
        <begin position="49"/>
        <end position="151"/>
    </location>
</feature>
<feature type="domain" description="DUF306" evidence="3">
    <location>
        <begin position="162"/>
        <end position="271"/>
    </location>
</feature>
<feature type="signal peptide" evidence="2">
    <location>
        <begin position="1"/>
        <end position="25"/>
    </location>
</feature>
<feature type="region of interest" description="Disordered" evidence="1">
    <location>
        <begin position="266"/>
        <end position="299"/>
    </location>
</feature>
<dbReference type="RefSeq" id="WP_388307363.1">
    <property type="nucleotide sequence ID" value="NZ_JBIBDZ010000003.1"/>
</dbReference>
<dbReference type="EMBL" id="JBIBDZ010000003">
    <property type="protein sequence ID" value="MFF5919670.1"/>
    <property type="molecule type" value="Genomic_DNA"/>
</dbReference>
<dbReference type="PANTHER" id="PTHR35535:SF2">
    <property type="entry name" value="DUF306 DOMAIN-CONTAINING PROTEIN"/>
    <property type="match status" value="1"/>
</dbReference>
<sequence>MQTQTQTQRTLASAASAAALALLLAACGTEGGSTGAGSGSDTVSPDLPVAGTHWTIGAVTVDGRRSAAPDGARVEFGADGRARGNSGCNTFGATVAVKGDTLTVSPQEITEMGCPEDRQRFETELVKAFTGPLKGKQEGEALTLTSPDGRNGLELTAEADLPLRGTTWKIDGLISGDTASSLPAGSGDKARLVLGADGRVSGNLGCNNFAATARVEGKTLTVEGPAATTRMMCTGPQMQLETKLYELLDGPLTYRLDHRTLTLTNADGEGLGATADTATTGGTSEGAGGTGGQEPSASR</sequence>
<dbReference type="PANTHER" id="PTHR35535">
    <property type="entry name" value="HEAT SHOCK PROTEIN HSLJ"/>
    <property type="match status" value="1"/>
</dbReference>
<evidence type="ECO:0000256" key="1">
    <source>
        <dbReference type="SAM" id="MobiDB-lite"/>
    </source>
</evidence>
<dbReference type="InterPro" id="IPR038670">
    <property type="entry name" value="HslJ-like_sf"/>
</dbReference>
<dbReference type="InterPro" id="IPR005184">
    <property type="entry name" value="DUF306_Meta_HslJ"/>
</dbReference>
<dbReference type="InterPro" id="IPR053147">
    <property type="entry name" value="Hsp_HslJ-like"/>
</dbReference>